<dbReference type="InterPro" id="IPR008964">
    <property type="entry name" value="Invasin/intimin_cell_adhesion"/>
</dbReference>
<dbReference type="InterPro" id="IPR001119">
    <property type="entry name" value="SLH_dom"/>
</dbReference>
<dbReference type="RefSeq" id="WP_277566792.1">
    <property type="nucleotide sequence ID" value="NZ_JAPDHZ010000003.1"/>
</dbReference>
<evidence type="ECO:0000313" key="4">
    <source>
        <dbReference type="Proteomes" id="UP001153387"/>
    </source>
</evidence>
<gene>
    <name evidence="3" type="ORF">OMP38_12140</name>
</gene>
<dbReference type="PANTHER" id="PTHR43308:SF5">
    <property type="entry name" value="S-LAYER PROTEIN _ PEPTIDOGLYCAN ENDO-BETA-N-ACETYLGLUCOSAMINIDASE"/>
    <property type="match status" value="1"/>
</dbReference>
<dbReference type="PANTHER" id="PTHR43308">
    <property type="entry name" value="OUTER MEMBRANE PROTEIN ALPHA-RELATED"/>
    <property type="match status" value="1"/>
</dbReference>
<dbReference type="SMART" id="SM00635">
    <property type="entry name" value="BID_2"/>
    <property type="match status" value="5"/>
</dbReference>
<dbReference type="EMBL" id="JAPDHZ010000003">
    <property type="protein sequence ID" value="MDG0791537.1"/>
    <property type="molecule type" value="Genomic_DNA"/>
</dbReference>
<evidence type="ECO:0000256" key="1">
    <source>
        <dbReference type="SAM" id="MobiDB-lite"/>
    </source>
</evidence>
<dbReference type="Gene3D" id="2.60.40.1080">
    <property type="match status" value="5"/>
</dbReference>
<dbReference type="Pfam" id="PF02368">
    <property type="entry name" value="Big_2"/>
    <property type="match status" value="5"/>
</dbReference>
<keyword evidence="4" id="KW-1185">Reference proteome</keyword>
<evidence type="ECO:0000259" key="2">
    <source>
        <dbReference type="PROSITE" id="PS51272"/>
    </source>
</evidence>
<dbReference type="InterPro" id="IPR003343">
    <property type="entry name" value="Big_2"/>
</dbReference>
<feature type="domain" description="SLH" evidence="2">
    <location>
        <begin position="635"/>
        <end position="696"/>
    </location>
</feature>
<dbReference type="Pfam" id="PF00395">
    <property type="entry name" value="SLH"/>
    <property type="match status" value="3"/>
</dbReference>
<feature type="region of interest" description="Disordered" evidence="1">
    <location>
        <begin position="465"/>
        <end position="508"/>
    </location>
</feature>
<name>A0A9X4KJU1_9BACL</name>
<dbReference type="InterPro" id="IPR051465">
    <property type="entry name" value="Cell_Envelope_Struct_Comp"/>
</dbReference>
<feature type="domain" description="SLH" evidence="2">
    <location>
        <begin position="507"/>
        <end position="570"/>
    </location>
</feature>
<proteinExistence type="predicted"/>
<feature type="compositionally biased region" description="Pro residues" evidence="1">
    <location>
        <begin position="472"/>
        <end position="496"/>
    </location>
</feature>
<sequence length="696" mass="69838">MATVDETGLLTAVGGGIATISAVSDDSGDSASAVVTVIERVTGVSLNRTTLDMTVGGTFQLLATVQPAGATNKNVVWQSDNEDAVLVDATGKLTAVGAGSANITVTTADGGLTASTNVTVTTDVVPVAGIALSRTSLALEEGEQATLYATISPDNATHTAVTWQSADEDVATVSAGGVVTAVHAGTTVVTVTTADGGKTATADVVVTAPDIEPVAVTGIALDRSVLALAKGQTGTLTATIAPANATNKQVRWRSSDALVATVDATGLVTAVGGGTATITAESADSGVADTAVVTVTEPVTGVTLNQSTLDMTIGGTYRLLATVLPERATNKQIVWRSDNENAARVDTDGNVTAVGAGTASITATTADGGFETRTLVTVSAAAVSATGVELDMKLLRLVAGNTVRLNATVKPADASNKTIVWSSSAPGVATVDVTGLVQAVAAGTASITATTEDGGFTASATVTVQTAGSPATPAPVPTSTPTPTPTPTSSPTPKPTPTSGSGGTPGSGAPFKDIARLVWAADAIQALSDKGIVKGTGEGVFDPDRSITRADIMVLLFRALKLPTSGAGQGSFADVKPGAYYYDAVTAARQLGIAQGSGGRFDPQAEVTREDLMVLIARSLQAAGFAVKPDGTVDLNDYRDANGLSGYAKDSVRWLAEQGIVQGSGGQLLPKDTATRAEAAVIIYRVLQLIEKKTAE</sequence>
<accession>A0A9X4KJU1</accession>
<comment type="caution">
    <text evidence="3">The sequence shown here is derived from an EMBL/GenBank/DDBJ whole genome shotgun (WGS) entry which is preliminary data.</text>
</comment>
<organism evidence="3 4">
    <name type="scientific">Cohnella ginsengisoli</name>
    <dbReference type="NCBI Taxonomy" id="425004"/>
    <lineage>
        <taxon>Bacteria</taxon>
        <taxon>Bacillati</taxon>
        <taxon>Bacillota</taxon>
        <taxon>Bacilli</taxon>
        <taxon>Bacillales</taxon>
        <taxon>Paenibacillaceae</taxon>
        <taxon>Cohnella</taxon>
    </lineage>
</organism>
<reference evidence="3 4" key="1">
    <citation type="submission" date="2022-10" db="EMBL/GenBank/DDBJ databases">
        <title>Comparative genomic analysis of Cohnella hashimotonis sp. nov., isolated from the International Space Station.</title>
        <authorList>
            <person name="Simpson A."/>
            <person name="Venkateswaran K."/>
        </authorList>
    </citation>
    <scope>NUCLEOTIDE SEQUENCE [LARGE SCALE GENOMIC DNA]</scope>
    <source>
        <strain evidence="3 4">DSM 18997</strain>
    </source>
</reference>
<protein>
    <submittedName>
        <fullName evidence="3">Ig-like domain-containing protein</fullName>
    </submittedName>
</protein>
<dbReference type="SUPFAM" id="SSF49373">
    <property type="entry name" value="Invasin/intimin cell-adhesion fragments"/>
    <property type="match status" value="5"/>
</dbReference>
<feature type="domain" description="SLH" evidence="2">
    <location>
        <begin position="572"/>
        <end position="630"/>
    </location>
</feature>
<dbReference type="PROSITE" id="PS51272">
    <property type="entry name" value="SLH"/>
    <property type="match status" value="3"/>
</dbReference>
<dbReference type="Proteomes" id="UP001153387">
    <property type="component" value="Unassembled WGS sequence"/>
</dbReference>
<dbReference type="AlphaFoldDB" id="A0A9X4KJU1"/>
<evidence type="ECO:0000313" key="3">
    <source>
        <dbReference type="EMBL" id="MDG0791537.1"/>
    </source>
</evidence>